<evidence type="ECO:0000313" key="2">
    <source>
        <dbReference type="EMBL" id="COU74655.1"/>
    </source>
</evidence>
<dbReference type="InterPro" id="IPR001753">
    <property type="entry name" value="Enoyl-CoA_hydra/iso"/>
</dbReference>
<dbReference type="PANTHER" id="PTHR43459:SF1">
    <property type="entry name" value="EG:BACN32G11.4 PROTEIN"/>
    <property type="match status" value="1"/>
</dbReference>
<dbReference type="GO" id="GO:0008935">
    <property type="term" value="F:1,4-dihydroxy-2-naphthoyl-CoA synthase activity"/>
    <property type="evidence" value="ECO:0007669"/>
    <property type="project" value="UniProtKB-EC"/>
</dbReference>
<protein>
    <submittedName>
        <fullName evidence="2">Enoyl-CoA hydratase</fullName>
        <ecNumber evidence="2">4.1.3.36</ecNumber>
        <ecNumber evidence="2">4.2.1.17</ecNumber>
    </submittedName>
</protein>
<comment type="similarity">
    <text evidence="1">Belongs to the enoyl-CoA hydratase/isomerase family.</text>
</comment>
<dbReference type="Pfam" id="PF00378">
    <property type="entry name" value="ECH_1"/>
    <property type="match status" value="1"/>
</dbReference>
<dbReference type="PANTHER" id="PTHR43459">
    <property type="entry name" value="ENOYL-COA HYDRATASE"/>
    <property type="match status" value="1"/>
</dbReference>
<dbReference type="Proteomes" id="UP000045842">
    <property type="component" value="Unassembled WGS sequence"/>
</dbReference>
<dbReference type="InterPro" id="IPR029045">
    <property type="entry name" value="ClpP/crotonase-like_dom_sf"/>
</dbReference>
<dbReference type="InterPro" id="IPR014748">
    <property type="entry name" value="Enoyl-CoA_hydra_C"/>
</dbReference>
<keyword evidence="2" id="KW-0456">Lyase</keyword>
<evidence type="ECO:0000313" key="3">
    <source>
        <dbReference type="Proteomes" id="UP000045842"/>
    </source>
</evidence>
<proteinExistence type="inferred from homology"/>
<dbReference type="EMBL" id="CSAD01000018">
    <property type="protein sequence ID" value="COU74655.1"/>
    <property type="molecule type" value="Genomic_DNA"/>
</dbReference>
<dbReference type="AlphaFoldDB" id="A0A655HNF1"/>
<evidence type="ECO:0000256" key="1">
    <source>
        <dbReference type="ARBA" id="ARBA00005254"/>
    </source>
</evidence>
<sequence length="263" mass="27113">MTASSISVNHMSNYRIDTRTIVPGLAVTLADGVLSVTIDRPESLNSLTKPVLAGMADAIEGAATDPRVKVVRLGGAGRGFSSGGAISVDDVWASGPPTDTVAEANRTVRAIVALPQPVVAVVQGPTVGCGVSLALACDLVLASDNAFFMLAHTNVGLMPDGGASALVQAAIGRIRAMHMALLPDRVPAAEALSEVDKLISRLLAGPALAIAKTKNAINAATLTELAPTLLRELDGQALLLRTDDFAEGATAFQQRRTPMFTGR</sequence>
<dbReference type="Gene3D" id="1.10.12.10">
    <property type="entry name" value="Lyase 2-enoyl-coa Hydratase, Chain A, domain 2"/>
    <property type="match status" value="1"/>
</dbReference>
<dbReference type="EC" id="4.1.3.36" evidence="2"/>
<gene>
    <name evidence="2" type="primary">echA10</name>
    <name evidence="2" type="ORF">ERS007679_00286</name>
</gene>
<dbReference type="Gene3D" id="3.90.226.10">
    <property type="entry name" value="2-enoyl-CoA Hydratase, Chain A, domain 1"/>
    <property type="match status" value="1"/>
</dbReference>
<dbReference type="CDD" id="cd06558">
    <property type="entry name" value="crotonase-like"/>
    <property type="match status" value="1"/>
</dbReference>
<name>A0A655HNF1_MYCTX</name>
<dbReference type="SUPFAM" id="SSF52096">
    <property type="entry name" value="ClpP/crotonase"/>
    <property type="match status" value="1"/>
</dbReference>
<dbReference type="GO" id="GO:0004300">
    <property type="term" value="F:enoyl-CoA hydratase activity"/>
    <property type="evidence" value="ECO:0007669"/>
    <property type="project" value="UniProtKB-EC"/>
</dbReference>
<organism evidence="2 3">
    <name type="scientific">Mycobacterium tuberculosis</name>
    <dbReference type="NCBI Taxonomy" id="1773"/>
    <lineage>
        <taxon>Bacteria</taxon>
        <taxon>Bacillati</taxon>
        <taxon>Actinomycetota</taxon>
        <taxon>Actinomycetes</taxon>
        <taxon>Mycobacteriales</taxon>
        <taxon>Mycobacteriaceae</taxon>
        <taxon>Mycobacterium</taxon>
        <taxon>Mycobacterium tuberculosis complex</taxon>
    </lineage>
</organism>
<reference evidence="2 3" key="1">
    <citation type="submission" date="2015-03" db="EMBL/GenBank/DDBJ databases">
        <authorList>
            <consortium name="Pathogen Informatics"/>
        </authorList>
    </citation>
    <scope>NUCLEOTIDE SEQUENCE [LARGE SCALE GENOMIC DNA]</scope>
    <source>
        <strain evidence="2 3">G09801536</strain>
    </source>
</reference>
<dbReference type="EC" id="4.2.1.17" evidence="2"/>
<accession>A0A655HNF1</accession>